<evidence type="ECO:0000256" key="9">
    <source>
        <dbReference type="NCBIfam" id="TIGR02209"/>
    </source>
</evidence>
<name>A0A1T4VT75_9GAMM</name>
<dbReference type="STRING" id="92487.SAMN02745130_00214"/>
<dbReference type="PANTHER" id="PTHR37479:SF1">
    <property type="entry name" value="CELL DIVISION PROTEIN FTSL"/>
    <property type="match status" value="1"/>
</dbReference>
<dbReference type="Proteomes" id="UP000190460">
    <property type="component" value="Unassembled WGS sequence"/>
</dbReference>
<dbReference type="EMBL" id="FUYB01000001">
    <property type="protein sequence ID" value="SKA68163.1"/>
    <property type="molecule type" value="Genomic_DNA"/>
</dbReference>
<keyword evidence="6 8" id="KW-0472">Membrane</keyword>
<feature type="transmembrane region" description="Helical" evidence="8">
    <location>
        <begin position="6"/>
        <end position="27"/>
    </location>
</feature>
<comment type="function">
    <text evidence="8">Essential cell division protein. May link together the upstream cell division proteins, which are predominantly cytoplasmic, with the downstream cell division proteins, which are predominantly periplasmic.</text>
</comment>
<comment type="similarity">
    <text evidence="8">Belongs to the FtsL family.</text>
</comment>
<keyword evidence="2 8" id="KW-1003">Cell membrane</keyword>
<keyword evidence="4 8" id="KW-0812">Transmembrane</keyword>
<dbReference type="GO" id="GO:0032153">
    <property type="term" value="C:cell division site"/>
    <property type="evidence" value="ECO:0007669"/>
    <property type="project" value="UniProtKB-UniRule"/>
</dbReference>
<evidence type="ECO:0000313" key="12">
    <source>
        <dbReference type="Proteomes" id="UP000190460"/>
    </source>
</evidence>
<keyword evidence="10" id="KW-0175">Coiled coil</keyword>
<evidence type="ECO:0000256" key="5">
    <source>
        <dbReference type="ARBA" id="ARBA00022989"/>
    </source>
</evidence>
<accession>A0A1T4VT75</accession>
<dbReference type="GO" id="GO:0043093">
    <property type="term" value="P:FtsZ-dependent cytokinesis"/>
    <property type="evidence" value="ECO:0007669"/>
    <property type="project" value="UniProtKB-UniRule"/>
</dbReference>
<dbReference type="AlphaFoldDB" id="A0A1T4VT75"/>
<dbReference type="InterPro" id="IPR011922">
    <property type="entry name" value="Cell_div_FtsL"/>
</dbReference>
<evidence type="ECO:0000256" key="7">
    <source>
        <dbReference type="ARBA" id="ARBA00023306"/>
    </source>
</evidence>
<evidence type="ECO:0000256" key="4">
    <source>
        <dbReference type="ARBA" id="ARBA00022692"/>
    </source>
</evidence>
<evidence type="ECO:0000256" key="1">
    <source>
        <dbReference type="ARBA" id="ARBA00004401"/>
    </source>
</evidence>
<keyword evidence="7 8" id="KW-0131">Cell cycle</keyword>
<evidence type="ECO:0000256" key="6">
    <source>
        <dbReference type="ARBA" id="ARBA00023136"/>
    </source>
</evidence>
<feature type="coiled-coil region" evidence="10">
    <location>
        <begin position="32"/>
        <end position="59"/>
    </location>
</feature>
<proteinExistence type="inferred from homology"/>
<dbReference type="PANTHER" id="PTHR37479">
    <property type="entry name" value="CELL DIVISION PROTEIN FTSL"/>
    <property type="match status" value="1"/>
</dbReference>
<keyword evidence="3 8" id="KW-0132">Cell division</keyword>
<evidence type="ECO:0000256" key="10">
    <source>
        <dbReference type="SAM" id="Coils"/>
    </source>
</evidence>
<keyword evidence="5 8" id="KW-1133">Transmembrane helix</keyword>
<dbReference type="GO" id="GO:0005886">
    <property type="term" value="C:plasma membrane"/>
    <property type="evidence" value="ECO:0007669"/>
    <property type="project" value="UniProtKB-SubCell"/>
</dbReference>
<dbReference type="OrthoDB" id="5298556at2"/>
<evidence type="ECO:0000256" key="3">
    <source>
        <dbReference type="ARBA" id="ARBA00022618"/>
    </source>
</evidence>
<keyword evidence="12" id="KW-1185">Reference proteome</keyword>
<dbReference type="RefSeq" id="WP_078920725.1">
    <property type="nucleotide sequence ID" value="NZ_FUYB01000001.1"/>
</dbReference>
<dbReference type="HAMAP" id="MF_00910">
    <property type="entry name" value="FtsL"/>
    <property type="match status" value="1"/>
</dbReference>
<evidence type="ECO:0000256" key="8">
    <source>
        <dbReference type="HAMAP-Rule" id="MF_00910"/>
    </source>
</evidence>
<comment type="subunit">
    <text evidence="8">Part of a complex composed of FtsB, FtsL and FtsQ.</text>
</comment>
<organism evidence="11 12">
    <name type="scientific">Thiothrix eikelboomii</name>
    <dbReference type="NCBI Taxonomy" id="92487"/>
    <lineage>
        <taxon>Bacteria</taxon>
        <taxon>Pseudomonadati</taxon>
        <taxon>Pseudomonadota</taxon>
        <taxon>Gammaproteobacteria</taxon>
        <taxon>Thiotrichales</taxon>
        <taxon>Thiotrichaceae</taxon>
        <taxon>Thiothrix</taxon>
    </lineage>
</organism>
<gene>
    <name evidence="8" type="primary">ftsL</name>
    <name evidence="11" type="ORF">SAMN02745130_00214</name>
</gene>
<evidence type="ECO:0000313" key="11">
    <source>
        <dbReference type="EMBL" id="SKA68163.1"/>
    </source>
</evidence>
<keyword evidence="8" id="KW-0997">Cell inner membrane</keyword>
<reference evidence="11 12" key="1">
    <citation type="submission" date="2017-02" db="EMBL/GenBank/DDBJ databases">
        <authorList>
            <person name="Peterson S.W."/>
        </authorList>
    </citation>
    <scope>NUCLEOTIDE SEQUENCE [LARGE SCALE GENOMIC DNA]</scope>
    <source>
        <strain evidence="11 12">ATCC 49788</strain>
    </source>
</reference>
<dbReference type="Pfam" id="PF04999">
    <property type="entry name" value="FtsL"/>
    <property type="match status" value="1"/>
</dbReference>
<comment type="subcellular location">
    <subcellularLocation>
        <location evidence="8">Cell inner membrane</location>
        <topology evidence="8">Single-pass type II membrane protein</topology>
    </subcellularLocation>
    <subcellularLocation>
        <location evidence="1">Cell membrane</location>
        <topology evidence="1">Single-pass type II membrane protein</topology>
    </subcellularLocation>
    <text evidence="8">Localizes to the division septum where it forms a ring structure.</text>
</comment>
<sequence length="92" mass="10710">MNLHRWQSLATAMLYVLVIVLAVMVVANRHHARQLFGELQQMQKERDQLSANWSRLILEQSTQLNQVRVEDQAKNVLGMQKPMADNTQVIRE</sequence>
<protein>
    <recommendedName>
        <fullName evidence="8 9">Cell division protein FtsL</fullName>
    </recommendedName>
</protein>
<dbReference type="NCBIfam" id="TIGR02209">
    <property type="entry name" value="ftsL_broad"/>
    <property type="match status" value="1"/>
</dbReference>
<evidence type="ECO:0000256" key="2">
    <source>
        <dbReference type="ARBA" id="ARBA00022475"/>
    </source>
</evidence>